<dbReference type="AlphaFoldDB" id="A0A1C3RFK2"/>
<keyword evidence="1" id="KW-0732">Signal</keyword>
<evidence type="ECO:0000313" key="2">
    <source>
        <dbReference type="EMBL" id="SCA56073.1"/>
    </source>
</evidence>
<dbReference type="EMBL" id="FLYE01000009">
    <property type="protein sequence ID" value="SCA56073.1"/>
    <property type="molecule type" value="Genomic_DNA"/>
</dbReference>
<evidence type="ECO:0008006" key="4">
    <source>
        <dbReference type="Google" id="ProtNLM"/>
    </source>
</evidence>
<dbReference type="Gene3D" id="3.40.50.1820">
    <property type="entry name" value="alpha/beta hydrolase"/>
    <property type="match status" value="1"/>
</dbReference>
<protein>
    <recommendedName>
        <fullName evidence="4">Poly (3-hydroxybutyrate) depolymerase</fullName>
    </recommendedName>
</protein>
<gene>
    <name evidence="2" type="ORF">MTBPR1_170019</name>
</gene>
<accession>A0A1C3RFK2</accession>
<keyword evidence="3" id="KW-1185">Reference proteome</keyword>
<dbReference type="OrthoDB" id="505233at2"/>
<dbReference type="STRING" id="1867952.MTBPR1_170019"/>
<dbReference type="Proteomes" id="UP000231658">
    <property type="component" value="Unassembled WGS sequence"/>
</dbReference>
<evidence type="ECO:0000256" key="1">
    <source>
        <dbReference type="SAM" id="SignalP"/>
    </source>
</evidence>
<sequence>MFKFVLSLALSAVISTAHAAGPTPKIDAEKISVSGVSSGAFMAQQLHVAYSDIFSGMGSVAGGPFFCAQNMKPGDIATIKQQCMMGIGADLTGTTYIDKAKQLSKDGKIAPISNLKNDKVFIFNSQGDQVINPLLGNTSRIFYKEFVDKASKNVKAWASIPSYGPFYPIAHGMPTTKSMFDKYENLGDAAFPCAPSNSQQYSWFPNQLVRGNDPWMYHCNYGMIPGYNLGKDILWHIYGEMKTSKKFKAANLYSFKQQPYVSDLSSNKALNEHGIGSTGYAYVPSACQSGEKDCKMHVALHGCQQFPEWKFKGKIGSSNSGKEITFGDLFYKNIYNDLTESNDIVMLYPQAHNIGTKEADINPYGCWAFWAMFDNETDTYYTREGREMKMIANMVKAFQDKSIKLVK</sequence>
<name>A0A1C3RFK2_9PROT</name>
<dbReference type="SUPFAM" id="SSF53474">
    <property type="entry name" value="alpha/beta-Hydrolases"/>
    <property type="match status" value="1"/>
</dbReference>
<organism evidence="2 3">
    <name type="scientific">Candidatus Terasakiella magnetica</name>
    <dbReference type="NCBI Taxonomy" id="1867952"/>
    <lineage>
        <taxon>Bacteria</taxon>
        <taxon>Pseudomonadati</taxon>
        <taxon>Pseudomonadota</taxon>
        <taxon>Alphaproteobacteria</taxon>
        <taxon>Rhodospirillales</taxon>
        <taxon>Terasakiellaceae</taxon>
        <taxon>Terasakiella</taxon>
    </lineage>
</organism>
<dbReference type="InterPro" id="IPR029058">
    <property type="entry name" value="AB_hydrolase_fold"/>
</dbReference>
<feature type="chain" id="PRO_5008680702" description="Poly (3-hydroxybutyrate) depolymerase" evidence="1">
    <location>
        <begin position="20"/>
        <end position="407"/>
    </location>
</feature>
<proteinExistence type="predicted"/>
<dbReference type="RefSeq" id="WP_069186758.1">
    <property type="nucleotide sequence ID" value="NZ_FLYE01000009.1"/>
</dbReference>
<feature type="signal peptide" evidence="1">
    <location>
        <begin position="1"/>
        <end position="19"/>
    </location>
</feature>
<reference evidence="2 3" key="1">
    <citation type="submission" date="2016-07" db="EMBL/GenBank/DDBJ databases">
        <authorList>
            <person name="Lefevre C.T."/>
        </authorList>
    </citation>
    <scope>NUCLEOTIDE SEQUENCE [LARGE SCALE GENOMIC DNA]</scope>
    <source>
        <strain evidence="2">PR1</strain>
    </source>
</reference>
<evidence type="ECO:0000313" key="3">
    <source>
        <dbReference type="Proteomes" id="UP000231658"/>
    </source>
</evidence>